<dbReference type="InterPro" id="IPR006172">
    <property type="entry name" value="DNA-dir_DNA_pol_B"/>
</dbReference>
<evidence type="ECO:0000256" key="4">
    <source>
        <dbReference type="ARBA" id="ARBA00022695"/>
    </source>
</evidence>
<sequence>MLSRSLKRDKLNQLVQARKAGSSRILADDHDLEDHGKIYDEVDDDTYRQTKRDQLMNDDFIVDDDGEGYVDNGVDEWDDSTRPNYYSDEEDTAIGSKRARKHKPIKAAKTAQINNFFKPAAGQVTTKKLETNIDDIIDTYDDSAPVKRPRNDRTNVFAAKSAPKKRSKKSVFSFSTTVKREKSSLVVLDSANDTADTSMTIHDQPSSPIKTLEPEEPSEKENIDPVQEPSKDFDESDSDDEVVTRRPRAAGSARNNLASISAVRASELPSSSPLKSGYKSHTLTIHTEKLDPSTFVGGEDDSDSFKMFWLDYCEVDSSLLLFGKVLTKEGTLVSGVVQVNGIARELYILPRPYRVIDGEEDSDDPIGPMDVHEELMPLLMDKFDLDQIKAKPEKMKYAFELPNIPKETEYLKVLLPFKTPKNRTLTLPSTLQGQTFSHVFGGNSKIFEEFVLQRNIMGPCWLQISKGNFGAIQNTSHCQVEVAIDSPALLKPITHNSPPPPNLTVLSLSVQTIMDAKKSKQEVVAVSIATYYDLPQDSPIDEKLQPSELITFMRPVGSVSHPPGLEALAQKQGFNLKTCPTEKVLLNAVSAIIKRSDPDVFIGHKLEDISLDVLVLRMYDLKVDTWSTFGRRNRKVWPQSFAHNLAGSNKAFQIREIFQGRLLCDIANELGQSLTTKCLTWELPEMYQVVCGKDMKPMEINYLTPNFKENISMILMGLTENSKNVQITAEIAFNLQILSLSKQLTNIAGNAWSHTLGGTRAGRNEYILLHEFKRNKYIVPDKETQAKRRQAKDEEGAPKRSKYQGGLVFEPEKGLHKNYVLVMDFNSLYPSIIQEYNICFTTVDRDDYNKNPSDETERITSIPEKDAAAGVLPRLLNTLVTRRREVKKLLKDPKNTPFQKAQYDIKQQALKLTANSMYGCLGYEYSRFFARPLASLVTNKGREILMDTRQLAESIGLKVLYGDTDSVMIDTGADNYEDAIKVGESFKVLVNERYKLLEIDIDNVFKRLLLHAKKKYAALNVMINRATKQEETALEIKGLDMRRREYCQLSKDISMFILNKLLSDLDPDQVMNEICDYLEQTSKQIKNNEIKIDKFRISNRLSKDPKDYAQGANMPSVQVALRLRAAGTVVKLGNVMSFVITATTGKDDNLSPASRARPMQEIMKNLASMHPDPDFYLEKQIMGPVTRLVESVEGADISRIALALGLDTRKFSSRGDASSAVIPLESNISDADRFLNSSYLVLECTCGNRFRFGGITASSSYKVTSHGIECSKCQTVFSGIKVAAQLERAIRTHISLYYAGWLVCDDAACGITTRQISVYGKRCIGASGTAHGCKGVMNFKYTDKALYNQLLYFDSIFDVEKAKQMKLRPIYNSYDQDKVPEQLSSASIHALAEHNRHLLETCEGVVQKYLVDCGRRYVNMGTIFGFMG</sequence>
<comment type="similarity">
    <text evidence="2 12">Belongs to the DNA polymerase type-B family.</text>
</comment>
<dbReference type="GO" id="GO:0000166">
    <property type="term" value="F:nucleotide binding"/>
    <property type="evidence" value="ECO:0007669"/>
    <property type="project" value="InterPro"/>
</dbReference>
<dbReference type="NCBIfam" id="TIGR00592">
    <property type="entry name" value="pol2"/>
    <property type="match status" value="1"/>
</dbReference>
<dbReference type="PANTHER" id="PTHR45861:SF1">
    <property type="entry name" value="DNA POLYMERASE ALPHA CATALYTIC SUBUNIT"/>
    <property type="match status" value="1"/>
</dbReference>
<dbReference type="Gene3D" id="2.40.50.730">
    <property type="match status" value="1"/>
</dbReference>
<dbReference type="FunFam" id="1.10.287.690:FF:000003">
    <property type="entry name" value="DNA polymerase"/>
    <property type="match status" value="1"/>
</dbReference>
<feature type="compositionally biased region" description="Polar residues" evidence="13">
    <location>
        <begin position="196"/>
        <end position="209"/>
    </location>
</feature>
<dbReference type="STRING" id="984487.A0A1E4SJ30"/>
<keyword evidence="3 12" id="KW-0808">Transferase</keyword>
<dbReference type="Gene3D" id="1.10.132.60">
    <property type="entry name" value="DNA polymerase family B, C-terminal domain"/>
    <property type="match status" value="1"/>
</dbReference>
<dbReference type="FunFam" id="1.10.3200.20:FF:000002">
    <property type="entry name" value="DNA polymerase"/>
    <property type="match status" value="1"/>
</dbReference>
<gene>
    <name evidence="18" type="ORF">CANTADRAFT_26410</name>
</gene>
<dbReference type="GO" id="GO:0008270">
    <property type="term" value="F:zinc ion binding"/>
    <property type="evidence" value="ECO:0007669"/>
    <property type="project" value="UniProtKB-KW"/>
</dbReference>
<dbReference type="InterPro" id="IPR045846">
    <property type="entry name" value="POLBc_alpha"/>
</dbReference>
<dbReference type="SUPFAM" id="SSF53098">
    <property type="entry name" value="Ribonuclease H-like"/>
    <property type="match status" value="1"/>
</dbReference>
<keyword evidence="9 12" id="KW-0239">DNA-directed DNA polymerase</keyword>
<proteinExistence type="inferred from homology"/>
<dbReference type="Gene3D" id="3.30.420.10">
    <property type="entry name" value="Ribonuclease H-like superfamily/Ribonuclease H"/>
    <property type="match status" value="1"/>
</dbReference>
<evidence type="ECO:0000259" key="17">
    <source>
        <dbReference type="Pfam" id="PF12254"/>
    </source>
</evidence>
<dbReference type="EC" id="2.7.7.7" evidence="12"/>
<keyword evidence="4 12" id="KW-0548">Nucleotidyltransferase</keyword>
<dbReference type="GO" id="GO:0003697">
    <property type="term" value="F:single-stranded DNA binding"/>
    <property type="evidence" value="ECO:0007669"/>
    <property type="project" value="TreeGrafter"/>
</dbReference>
<reference evidence="19" key="1">
    <citation type="submission" date="2016-05" db="EMBL/GenBank/DDBJ databases">
        <title>Comparative genomics of biotechnologically important yeasts.</title>
        <authorList>
            <consortium name="DOE Joint Genome Institute"/>
            <person name="Riley R."/>
            <person name="Haridas S."/>
            <person name="Wolfe K.H."/>
            <person name="Lopes M.R."/>
            <person name="Hittinger C.T."/>
            <person name="Goker M."/>
            <person name="Salamov A."/>
            <person name="Wisecaver J."/>
            <person name="Long T.M."/>
            <person name="Aerts A.L."/>
            <person name="Barry K."/>
            <person name="Choi C."/>
            <person name="Clum A."/>
            <person name="Coughlan A.Y."/>
            <person name="Deshpande S."/>
            <person name="Douglass A.P."/>
            <person name="Hanson S.J."/>
            <person name="Klenk H.-P."/>
            <person name="Labutti K."/>
            <person name="Lapidus A."/>
            <person name="Lindquist E."/>
            <person name="Lipzen A."/>
            <person name="Meier-Kolthoff J.P."/>
            <person name="Ohm R.A."/>
            <person name="Otillar R.P."/>
            <person name="Pangilinan J."/>
            <person name="Peng Y."/>
            <person name="Rokas A."/>
            <person name="Rosa C.A."/>
            <person name="Scheuner C."/>
            <person name="Sibirny A.A."/>
            <person name="Slot J.C."/>
            <person name="Stielow J.B."/>
            <person name="Sun H."/>
            <person name="Kurtzman C.P."/>
            <person name="Blackwell M."/>
            <person name="Grigoriev I.V."/>
            <person name="Jeffries T.W."/>
        </authorList>
    </citation>
    <scope>NUCLEOTIDE SEQUENCE [LARGE SCALE GENOMIC DNA]</scope>
    <source>
        <strain evidence="19">NRRL Y-17324</strain>
    </source>
</reference>
<keyword evidence="7" id="KW-0863">Zinc-finger</keyword>
<dbReference type="InterPro" id="IPR043502">
    <property type="entry name" value="DNA/RNA_pol_sf"/>
</dbReference>
<dbReference type="GO" id="GO:0006302">
    <property type="term" value="P:double-strand break repair"/>
    <property type="evidence" value="ECO:0007669"/>
    <property type="project" value="EnsemblFungi"/>
</dbReference>
<dbReference type="InterPro" id="IPR023211">
    <property type="entry name" value="DNA_pol_palm_dom_sf"/>
</dbReference>
<dbReference type="GO" id="GO:0003688">
    <property type="term" value="F:DNA replication origin binding"/>
    <property type="evidence" value="ECO:0007669"/>
    <property type="project" value="TreeGrafter"/>
</dbReference>
<evidence type="ECO:0000313" key="18">
    <source>
        <dbReference type="EMBL" id="ODV79516.1"/>
    </source>
</evidence>
<comment type="subcellular location">
    <subcellularLocation>
        <location evidence="1">Nucleus</location>
    </subcellularLocation>
</comment>
<dbReference type="Gene3D" id="1.10.3200.20">
    <property type="entry name" value="DNA Polymerase alpha, zinc finger"/>
    <property type="match status" value="1"/>
</dbReference>
<dbReference type="GeneID" id="30981898"/>
<dbReference type="Pfam" id="PF00136">
    <property type="entry name" value="DNA_pol_B"/>
    <property type="match status" value="1"/>
</dbReference>
<dbReference type="InterPro" id="IPR006133">
    <property type="entry name" value="DNA-dir_DNA_pol_B_exonuc"/>
</dbReference>
<evidence type="ECO:0000256" key="5">
    <source>
        <dbReference type="ARBA" id="ARBA00022705"/>
    </source>
</evidence>
<feature type="compositionally biased region" description="Basic and acidic residues" evidence="13">
    <location>
        <begin position="217"/>
        <end position="233"/>
    </location>
</feature>
<feature type="domain" description="DNA-directed DNA polymerase family B exonuclease" evidence="15">
    <location>
        <begin position="438"/>
        <end position="685"/>
    </location>
</feature>
<dbReference type="PROSITE" id="PS00116">
    <property type="entry name" value="DNA_POLYMERASE_B"/>
    <property type="match status" value="1"/>
</dbReference>
<keyword evidence="6" id="KW-0479">Metal-binding</keyword>
<protein>
    <recommendedName>
        <fullName evidence="12">DNA polymerase</fullName>
        <ecNumber evidence="12">2.7.7.7</ecNumber>
    </recommendedName>
</protein>
<dbReference type="EMBL" id="KV453912">
    <property type="protein sequence ID" value="ODV79516.1"/>
    <property type="molecule type" value="Genomic_DNA"/>
</dbReference>
<dbReference type="CDD" id="cd05532">
    <property type="entry name" value="POLBc_alpha"/>
    <property type="match status" value="1"/>
</dbReference>
<feature type="domain" description="Zinc finger DNA-directed DNA polymerase family B alpha" evidence="16">
    <location>
        <begin position="1226"/>
        <end position="1424"/>
    </location>
</feature>
<accession>A0A1E4SJ30</accession>
<evidence type="ECO:0000256" key="9">
    <source>
        <dbReference type="ARBA" id="ARBA00022932"/>
    </source>
</evidence>
<feature type="domain" description="DNA-directed DNA polymerase family B multifunctional" evidence="14">
    <location>
        <begin position="751"/>
        <end position="1191"/>
    </location>
</feature>
<dbReference type="GO" id="GO:0006272">
    <property type="term" value="P:leading strand elongation"/>
    <property type="evidence" value="ECO:0007669"/>
    <property type="project" value="TreeGrafter"/>
</dbReference>
<dbReference type="InterPro" id="IPR006134">
    <property type="entry name" value="DNA-dir_DNA_pol_B_multi_dom"/>
</dbReference>
<evidence type="ECO:0000259" key="15">
    <source>
        <dbReference type="Pfam" id="PF03104"/>
    </source>
</evidence>
<organism evidence="18 19">
    <name type="scientific">Suhomyces tanzawaensis NRRL Y-17324</name>
    <dbReference type="NCBI Taxonomy" id="984487"/>
    <lineage>
        <taxon>Eukaryota</taxon>
        <taxon>Fungi</taxon>
        <taxon>Dikarya</taxon>
        <taxon>Ascomycota</taxon>
        <taxon>Saccharomycotina</taxon>
        <taxon>Pichiomycetes</taxon>
        <taxon>Debaryomycetaceae</taxon>
        <taxon>Suhomyces</taxon>
    </lineage>
</organism>
<evidence type="ECO:0000256" key="2">
    <source>
        <dbReference type="ARBA" id="ARBA00005755"/>
    </source>
</evidence>
<evidence type="ECO:0000256" key="8">
    <source>
        <dbReference type="ARBA" id="ARBA00022833"/>
    </source>
</evidence>
<evidence type="ECO:0000256" key="7">
    <source>
        <dbReference type="ARBA" id="ARBA00022771"/>
    </source>
</evidence>
<dbReference type="GO" id="GO:0005658">
    <property type="term" value="C:alpha DNA polymerase:primase complex"/>
    <property type="evidence" value="ECO:0007669"/>
    <property type="project" value="EnsemblFungi"/>
</dbReference>
<keyword evidence="5 12" id="KW-0235">DNA replication</keyword>
<dbReference type="SUPFAM" id="SSF56672">
    <property type="entry name" value="DNA/RNA polymerases"/>
    <property type="match status" value="1"/>
</dbReference>
<dbReference type="CDD" id="cd05776">
    <property type="entry name" value="DNA_polB_alpha_exo"/>
    <property type="match status" value="1"/>
</dbReference>
<dbReference type="InterPro" id="IPR012337">
    <property type="entry name" value="RNaseH-like_sf"/>
</dbReference>
<dbReference type="InterPro" id="IPR024647">
    <property type="entry name" value="DNA_pol_a_cat_su_N"/>
</dbReference>
<dbReference type="GO" id="GO:0006279">
    <property type="term" value="P:premeiotic DNA replication"/>
    <property type="evidence" value="ECO:0007669"/>
    <property type="project" value="EnsemblFungi"/>
</dbReference>
<evidence type="ECO:0000313" key="19">
    <source>
        <dbReference type="Proteomes" id="UP000094285"/>
    </source>
</evidence>
<dbReference type="GO" id="GO:0000510">
    <property type="term" value="F:H3-H4 histone complex chaperone activity"/>
    <property type="evidence" value="ECO:0007669"/>
    <property type="project" value="EnsemblFungi"/>
</dbReference>
<evidence type="ECO:0000256" key="13">
    <source>
        <dbReference type="SAM" id="MobiDB-lite"/>
    </source>
</evidence>
<dbReference type="GO" id="GO:0003682">
    <property type="term" value="F:chromatin binding"/>
    <property type="evidence" value="ECO:0007669"/>
    <property type="project" value="TreeGrafter"/>
</dbReference>
<name>A0A1E4SJ30_9ASCO</name>
<dbReference type="InterPro" id="IPR038256">
    <property type="entry name" value="Pol_alpha_znc_sf"/>
</dbReference>
<dbReference type="OrthoDB" id="6755010at2759"/>
<dbReference type="SMART" id="SM00486">
    <property type="entry name" value="POLBc"/>
    <property type="match status" value="1"/>
</dbReference>
<dbReference type="Pfam" id="PF08996">
    <property type="entry name" value="zf-DNA_Pol"/>
    <property type="match status" value="1"/>
</dbReference>
<dbReference type="FunFam" id="3.30.70.2820:FF:000001">
    <property type="entry name" value="DNA polymerase"/>
    <property type="match status" value="1"/>
</dbReference>
<keyword evidence="19" id="KW-1185">Reference proteome</keyword>
<dbReference type="FunFam" id="1.10.132.60:FF:000004">
    <property type="entry name" value="DNA polymerase"/>
    <property type="match status" value="1"/>
</dbReference>
<dbReference type="Gene3D" id="3.90.1600.10">
    <property type="entry name" value="Palm domain of DNA polymerase"/>
    <property type="match status" value="2"/>
</dbReference>
<dbReference type="InterPro" id="IPR042087">
    <property type="entry name" value="DNA_pol_B_thumb"/>
</dbReference>
<dbReference type="Gene3D" id="3.30.70.2820">
    <property type="match status" value="1"/>
</dbReference>
<dbReference type="GO" id="GO:0006278">
    <property type="term" value="P:RNA-templated DNA biosynthetic process"/>
    <property type="evidence" value="ECO:0007669"/>
    <property type="project" value="EnsemblFungi"/>
</dbReference>
<dbReference type="InterPro" id="IPR017964">
    <property type="entry name" value="DNA-dir_DNA_pol_B_CS"/>
</dbReference>
<dbReference type="Pfam" id="PF12254">
    <property type="entry name" value="DNA_pol_alpha_N"/>
    <property type="match status" value="1"/>
</dbReference>
<dbReference type="GO" id="GO:0000731">
    <property type="term" value="P:DNA synthesis involved in DNA repair"/>
    <property type="evidence" value="ECO:0007669"/>
    <property type="project" value="EnsemblFungi"/>
</dbReference>
<dbReference type="GO" id="GO:0003887">
    <property type="term" value="F:DNA-directed DNA polymerase activity"/>
    <property type="evidence" value="ECO:0007669"/>
    <property type="project" value="UniProtKB-KW"/>
</dbReference>
<keyword evidence="10 12" id="KW-0238">DNA-binding</keyword>
<evidence type="ECO:0000256" key="10">
    <source>
        <dbReference type="ARBA" id="ARBA00023125"/>
    </source>
</evidence>
<evidence type="ECO:0000259" key="14">
    <source>
        <dbReference type="Pfam" id="PF00136"/>
    </source>
</evidence>
<keyword evidence="8" id="KW-0862">Zinc</keyword>
<evidence type="ECO:0000256" key="3">
    <source>
        <dbReference type="ARBA" id="ARBA00022679"/>
    </source>
</evidence>
<evidence type="ECO:0000256" key="12">
    <source>
        <dbReference type="RuleBase" id="RU000442"/>
    </source>
</evidence>
<evidence type="ECO:0000259" key="16">
    <source>
        <dbReference type="Pfam" id="PF08996"/>
    </source>
</evidence>
<dbReference type="GO" id="GO:1902975">
    <property type="term" value="P:mitotic DNA replication initiation"/>
    <property type="evidence" value="ECO:0007669"/>
    <property type="project" value="InterPro"/>
</dbReference>
<evidence type="ECO:0000256" key="11">
    <source>
        <dbReference type="ARBA" id="ARBA00023242"/>
    </source>
</evidence>
<keyword evidence="11" id="KW-0539">Nucleus</keyword>
<dbReference type="GO" id="GO:0006273">
    <property type="term" value="P:lagging strand elongation"/>
    <property type="evidence" value="ECO:0007669"/>
    <property type="project" value="TreeGrafter"/>
</dbReference>
<comment type="catalytic activity">
    <reaction evidence="12">
        <text>DNA(n) + a 2'-deoxyribonucleoside 5'-triphosphate = DNA(n+1) + diphosphate</text>
        <dbReference type="Rhea" id="RHEA:22508"/>
        <dbReference type="Rhea" id="RHEA-COMP:17339"/>
        <dbReference type="Rhea" id="RHEA-COMP:17340"/>
        <dbReference type="ChEBI" id="CHEBI:33019"/>
        <dbReference type="ChEBI" id="CHEBI:61560"/>
        <dbReference type="ChEBI" id="CHEBI:173112"/>
        <dbReference type="EC" id="2.7.7.7"/>
    </reaction>
</comment>
<evidence type="ECO:0000256" key="1">
    <source>
        <dbReference type="ARBA" id="ARBA00004123"/>
    </source>
</evidence>
<dbReference type="InterPro" id="IPR036397">
    <property type="entry name" value="RNaseH_sf"/>
</dbReference>
<dbReference type="Proteomes" id="UP000094285">
    <property type="component" value="Unassembled WGS sequence"/>
</dbReference>
<dbReference type="InterPro" id="IPR015088">
    <property type="entry name" value="Znf_DNA-dir_DNA_pol_B_alpha"/>
</dbReference>
<feature type="domain" description="DNA polymerase alpha catalytic subunit N-terminal" evidence="17">
    <location>
        <begin position="11"/>
        <end position="78"/>
    </location>
</feature>
<evidence type="ECO:0000256" key="6">
    <source>
        <dbReference type="ARBA" id="ARBA00022723"/>
    </source>
</evidence>
<dbReference type="Pfam" id="PF03104">
    <property type="entry name" value="DNA_pol_B_exo1"/>
    <property type="match status" value="1"/>
</dbReference>
<dbReference type="PANTHER" id="PTHR45861">
    <property type="entry name" value="DNA POLYMERASE ALPHA CATALYTIC SUBUNIT"/>
    <property type="match status" value="1"/>
</dbReference>
<dbReference type="RefSeq" id="XP_020064638.1">
    <property type="nucleotide sequence ID" value="XM_020207761.1"/>
</dbReference>
<feature type="region of interest" description="Disordered" evidence="13">
    <location>
        <begin position="196"/>
        <end position="253"/>
    </location>
</feature>
<dbReference type="PRINTS" id="PR00106">
    <property type="entry name" value="DNAPOLB"/>
</dbReference>